<evidence type="ECO:0000256" key="1">
    <source>
        <dbReference type="SAM" id="SignalP"/>
    </source>
</evidence>
<name>A0A1J0R6U4_9TRYP</name>
<dbReference type="AlphaFoldDB" id="A0A1J0R6U4"/>
<accession>A0A1J0R6U4</accession>
<dbReference type="VEuPathDB" id="TriTrypDB:Tb927.11.17120"/>
<reference evidence="2" key="1">
    <citation type="submission" date="2016-08" db="EMBL/GenBank/DDBJ databases">
        <title>VSG repertoire of Trypanosoma brucei EATRO 1125.</title>
        <authorList>
            <person name="Cross G.A."/>
        </authorList>
    </citation>
    <scope>NUCLEOTIDE SEQUENCE</scope>
    <source>
        <strain evidence="2">EATRO 1125</strain>
    </source>
</reference>
<dbReference type="SUPFAM" id="SSF58087">
    <property type="entry name" value="Variant surface glycoprotein (N-terminal domain)"/>
    <property type="match status" value="1"/>
</dbReference>
<dbReference type="VEuPathDB" id="TriTrypDB:Tb1125.4.5460"/>
<sequence>MTGRKVSRSSEQLLAVAALLTLVYATESASTAAITDADTGPAQITGVCKEAFYLSELRKEVAGGVRRRRTQRQELLKLERKYRLAATLATQSNDRCLYAALAAKLEEQAESVRQQADKADDTATTAVELITEHVGKLKYAQKLLKTKTAVDGNGYSRAGDSGKIYLELTLETHNDGGCTAVDSWGKFSGAHSAVQPEKLTEIKIKSDTDLATKIFKDKITIGTFTGCTGSAVGKTGTFSSVLNSCTVSNTETVTYARNSPDYSYATTTTPFYTNHDPEQGCRDATEVAKPGAANDIKLRYAVCEALETIQTDGGKLPLLNGKVLKGDKLVTNILTNCLPAYQAVNKPCDSVEAKDLKILQNQHMVQTTQNSKRFSIPHSIHDR</sequence>
<dbReference type="EMBL" id="KX699633">
    <property type="protein sequence ID" value="APD73589.1"/>
    <property type="molecule type" value="Genomic_DNA"/>
</dbReference>
<proteinExistence type="predicted"/>
<feature type="chain" id="PRO_5013153577" evidence="1">
    <location>
        <begin position="26"/>
        <end position="383"/>
    </location>
</feature>
<evidence type="ECO:0000313" key="2">
    <source>
        <dbReference type="EMBL" id="APD73589.1"/>
    </source>
</evidence>
<feature type="signal peptide" evidence="1">
    <location>
        <begin position="1"/>
        <end position="25"/>
    </location>
</feature>
<organism evidence="2">
    <name type="scientific">Trypanosoma brucei</name>
    <dbReference type="NCBI Taxonomy" id="5691"/>
    <lineage>
        <taxon>Eukaryota</taxon>
        <taxon>Discoba</taxon>
        <taxon>Euglenozoa</taxon>
        <taxon>Kinetoplastea</taxon>
        <taxon>Metakinetoplastina</taxon>
        <taxon>Trypanosomatida</taxon>
        <taxon>Trypanosomatidae</taxon>
        <taxon>Trypanosoma</taxon>
    </lineage>
</organism>
<keyword evidence="1" id="KW-0732">Signal</keyword>
<protein>
    <submittedName>
        <fullName evidence="2">Variant surface glycoprotein 1125.1372</fullName>
    </submittedName>
</protein>